<dbReference type="SUPFAM" id="SSF47954">
    <property type="entry name" value="Cyclin-like"/>
    <property type="match status" value="1"/>
</dbReference>
<protein>
    <recommendedName>
        <fullName evidence="12">Cyclin-like domain-containing protein</fullName>
    </recommendedName>
</protein>
<evidence type="ECO:0000256" key="7">
    <source>
        <dbReference type="ARBA" id="ARBA00023159"/>
    </source>
</evidence>
<evidence type="ECO:0000313" key="14">
    <source>
        <dbReference type="Proteomes" id="UP001152799"/>
    </source>
</evidence>
<feature type="compositionally biased region" description="Basic and acidic residues" evidence="11">
    <location>
        <begin position="286"/>
        <end position="301"/>
    </location>
</feature>
<feature type="compositionally biased region" description="Acidic residues" evidence="11">
    <location>
        <begin position="417"/>
        <end position="428"/>
    </location>
</feature>
<dbReference type="InterPro" id="IPR000812">
    <property type="entry name" value="TFIIB"/>
</dbReference>
<dbReference type="GO" id="GO:0000126">
    <property type="term" value="C:transcription factor TFIIIB complex"/>
    <property type="evidence" value="ECO:0007669"/>
    <property type="project" value="TreeGrafter"/>
</dbReference>
<dbReference type="Gene3D" id="1.10.472.10">
    <property type="entry name" value="Cyclin-like"/>
    <property type="match status" value="1"/>
</dbReference>
<dbReference type="FunFam" id="1.10.472.10:FF:000002">
    <property type="entry name" value="Transcription factor IIIB 90 kDa subunit"/>
    <property type="match status" value="1"/>
</dbReference>
<comment type="subcellular location">
    <subcellularLocation>
        <location evidence="1">Nucleus</location>
    </subcellularLocation>
</comment>
<dbReference type="InterPro" id="IPR013150">
    <property type="entry name" value="TFIIB_cyclin"/>
</dbReference>
<keyword evidence="14" id="KW-1185">Reference proteome</keyword>
<keyword evidence="3" id="KW-0479">Metal-binding</keyword>
<dbReference type="EMBL" id="OU892279">
    <property type="protein sequence ID" value="CAG9765683.1"/>
    <property type="molecule type" value="Genomic_DNA"/>
</dbReference>
<feature type="region of interest" description="Disordered" evidence="11">
    <location>
        <begin position="349"/>
        <end position="469"/>
    </location>
</feature>
<name>A0A9N9MNY9_9CUCU</name>
<dbReference type="CDD" id="cd20554">
    <property type="entry name" value="CYCLIN_TFIIIB90_rpt2"/>
    <property type="match status" value="1"/>
</dbReference>
<keyword evidence="10" id="KW-0175">Coiled coil</keyword>
<evidence type="ECO:0000256" key="11">
    <source>
        <dbReference type="SAM" id="MobiDB-lite"/>
    </source>
</evidence>
<feature type="compositionally biased region" description="Basic and acidic residues" evidence="11">
    <location>
        <begin position="401"/>
        <end position="411"/>
    </location>
</feature>
<dbReference type="Pfam" id="PF07741">
    <property type="entry name" value="BRF1"/>
    <property type="match status" value="1"/>
</dbReference>
<evidence type="ECO:0000256" key="6">
    <source>
        <dbReference type="ARBA" id="ARBA00023015"/>
    </source>
</evidence>
<keyword evidence="7" id="KW-0010">Activator</keyword>
<dbReference type="Proteomes" id="UP001152799">
    <property type="component" value="Chromosome 3"/>
</dbReference>
<dbReference type="GO" id="GO:0001006">
    <property type="term" value="F:RNA polymerase III type 3 promoter sequence-specific DNA binding"/>
    <property type="evidence" value="ECO:0007669"/>
    <property type="project" value="TreeGrafter"/>
</dbReference>
<keyword evidence="8" id="KW-0804">Transcription</keyword>
<dbReference type="InterPro" id="IPR036915">
    <property type="entry name" value="Cyclin-like_sf"/>
</dbReference>
<gene>
    <name evidence="13" type="ORF">CEUTPL_LOCUS6288</name>
</gene>
<keyword evidence="9" id="KW-0539">Nucleus</keyword>
<evidence type="ECO:0000256" key="3">
    <source>
        <dbReference type="ARBA" id="ARBA00022723"/>
    </source>
</evidence>
<dbReference type="GO" id="GO:0097550">
    <property type="term" value="C:transcription preinitiation complex"/>
    <property type="evidence" value="ECO:0007669"/>
    <property type="project" value="TreeGrafter"/>
</dbReference>
<dbReference type="GO" id="GO:0070897">
    <property type="term" value="P:transcription preinitiation complex assembly"/>
    <property type="evidence" value="ECO:0007669"/>
    <property type="project" value="InterPro"/>
</dbReference>
<dbReference type="PANTHER" id="PTHR11618:SF4">
    <property type="entry name" value="TRANSCRIPTION FACTOR IIIB 90 KDA SUBUNIT"/>
    <property type="match status" value="1"/>
</dbReference>
<evidence type="ECO:0000256" key="8">
    <source>
        <dbReference type="ARBA" id="ARBA00023163"/>
    </source>
</evidence>
<dbReference type="InterPro" id="IPR011665">
    <property type="entry name" value="BRF1_TBP-bd_dom"/>
</dbReference>
<reference evidence="13" key="1">
    <citation type="submission" date="2022-01" db="EMBL/GenBank/DDBJ databases">
        <authorList>
            <person name="King R."/>
        </authorList>
    </citation>
    <scope>NUCLEOTIDE SEQUENCE</scope>
</reference>
<keyword evidence="5" id="KW-0862">Zinc</keyword>
<dbReference type="InterPro" id="IPR013763">
    <property type="entry name" value="Cyclin-like_dom"/>
</dbReference>
<feature type="coiled-coil region" evidence="10">
    <location>
        <begin position="140"/>
        <end position="167"/>
    </location>
</feature>
<dbReference type="GO" id="GO:0008270">
    <property type="term" value="F:zinc ion binding"/>
    <property type="evidence" value="ECO:0007669"/>
    <property type="project" value="UniProtKB-KW"/>
</dbReference>
<organism evidence="13 14">
    <name type="scientific">Ceutorhynchus assimilis</name>
    <name type="common">cabbage seed weevil</name>
    <dbReference type="NCBI Taxonomy" id="467358"/>
    <lineage>
        <taxon>Eukaryota</taxon>
        <taxon>Metazoa</taxon>
        <taxon>Ecdysozoa</taxon>
        <taxon>Arthropoda</taxon>
        <taxon>Hexapoda</taxon>
        <taxon>Insecta</taxon>
        <taxon>Pterygota</taxon>
        <taxon>Neoptera</taxon>
        <taxon>Endopterygota</taxon>
        <taxon>Coleoptera</taxon>
        <taxon>Polyphaga</taxon>
        <taxon>Cucujiformia</taxon>
        <taxon>Curculionidae</taxon>
        <taxon>Ceutorhynchinae</taxon>
        <taxon>Ceutorhynchus</taxon>
    </lineage>
</organism>
<accession>A0A9N9MNY9</accession>
<feature type="domain" description="Cyclin-like" evidence="12">
    <location>
        <begin position="23"/>
        <end position="107"/>
    </location>
</feature>
<dbReference type="GO" id="GO:0005634">
    <property type="term" value="C:nucleus"/>
    <property type="evidence" value="ECO:0007669"/>
    <property type="project" value="UniProtKB-SubCell"/>
</dbReference>
<evidence type="ECO:0000256" key="10">
    <source>
        <dbReference type="SAM" id="Coils"/>
    </source>
</evidence>
<dbReference type="Pfam" id="PF00382">
    <property type="entry name" value="TFIIB"/>
    <property type="match status" value="1"/>
</dbReference>
<dbReference type="OrthoDB" id="511529at2759"/>
<evidence type="ECO:0000256" key="4">
    <source>
        <dbReference type="ARBA" id="ARBA00022771"/>
    </source>
</evidence>
<evidence type="ECO:0000256" key="1">
    <source>
        <dbReference type="ARBA" id="ARBA00004123"/>
    </source>
</evidence>
<dbReference type="GO" id="GO:0017025">
    <property type="term" value="F:TBP-class protein binding"/>
    <property type="evidence" value="ECO:0007669"/>
    <property type="project" value="InterPro"/>
</dbReference>
<proteinExistence type="inferred from homology"/>
<evidence type="ECO:0000256" key="2">
    <source>
        <dbReference type="ARBA" id="ARBA00010857"/>
    </source>
</evidence>
<dbReference type="Gene3D" id="1.20.5.650">
    <property type="entry name" value="Single helix bin"/>
    <property type="match status" value="1"/>
</dbReference>
<evidence type="ECO:0000259" key="12">
    <source>
        <dbReference type="SMART" id="SM00385"/>
    </source>
</evidence>
<feature type="compositionally biased region" description="Basic residues" evidence="11">
    <location>
        <begin position="302"/>
        <end position="313"/>
    </location>
</feature>
<dbReference type="PANTHER" id="PTHR11618">
    <property type="entry name" value="TRANSCRIPTION INITIATION FACTOR IIB-RELATED"/>
    <property type="match status" value="1"/>
</dbReference>
<evidence type="ECO:0000313" key="13">
    <source>
        <dbReference type="EMBL" id="CAG9765683.1"/>
    </source>
</evidence>
<keyword evidence="6" id="KW-0805">Transcription regulation</keyword>
<dbReference type="SMART" id="SM00385">
    <property type="entry name" value="CYCLIN"/>
    <property type="match status" value="1"/>
</dbReference>
<feature type="region of interest" description="Disordered" evidence="11">
    <location>
        <begin position="286"/>
        <end position="323"/>
    </location>
</feature>
<comment type="similarity">
    <text evidence="2">Belongs to the TFIIB family.</text>
</comment>
<sequence>MSMIQVVFAIRNGFSSKTLDPCLYILRFASKLEFGAKTQQVTNTALRMVQRMKRDSLHSGRRPSGLCGAALLMSARLHDYNRSIADIVKIVKVHESTMRKRLLEFGDTPSSTLTLDEFMTVDLEEEQDPPSFKMARKKDKERLQKLIEEDADNISDLQKEIESQLVEQIKKRSGSSKVEQTETRRFIDESTLGTIHQIMDEEVVVPKRPGPVGLGPNIDSIGLPASLDDTTNAIQPQKPAEDDMEVNLEDLDDDEIDSYIMSEKEFSEKNKVWLQMNEDYLKVQKEKEEQLQKEREEGKPEKKPRKRPTKRARMGPANSAGEAIEKIIQEKKISSKINYDVLKNLNTVATNDANDDIVPSTSQPKRPLSVITEESPVKRKRVRTKSVGLPFVESKQSDPTSKPEAESKQESAKNQNDEEEEEEEEDFYEEKPEETAKEMGVLQMLKQHHEDEIGGDEYGYDDYGYEEDY</sequence>
<dbReference type="AlphaFoldDB" id="A0A9N9MNY9"/>
<evidence type="ECO:0000256" key="5">
    <source>
        <dbReference type="ARBA" id="ARBA00022833"/>
    </source>
</evidence>
<dbReference type="GO" id="GO:0000995">
    <property type="term" value="F:RNA polymerase III general transcription initiation factor activity"/>
    <property type="evidence" value="ECO:0007669"/>
    <property type="project" value="TreeGrafter"/>
</dbReference>
<feature type="compositionally biased region" description="Acidic residues" evidence="11">
    <location>
        <begin position="453"/>
        <end position="469"/>
    </location>
</feature>
<keyword evidence="4" id="KW-0863">Zinc-finger</keyword>
<evidence type="ECO:0000256" key="9">
    <source>
        <dbReference type="ARBA" id="ARBA00023242"/>
    </source>
</evidence>